<organism evidence="2 3">
    <name type="scientific">Saccharopolyspora erythraea</name>
    <name type="common">Streptomyces erythraeus</name>
    <dbReference type="NCBI Taxonomy" id="1836"/>
    <lineage>
        <taxon>Bacteria</taxon>
        <taxon>Bacillati</taxon>
        <taxon>Actinomycetota</taxon>
        <taxon>Actinomycetes</taxon>
        <taxon>Pseudonocardiales</taxon>
        <taxon>Pseudonocardiaceae</taxon>
        <taxon>Saccharopolyspora</taxon>
    </lineage>
</organism>
<gene>
    <name evidence="2" type="ORF">GCM10009533_06690</name>
</gene>
<feature type="region of interest" description="Disordered" evidence="1">
    <location>
        <begin position="49"/>
        <end position="73"/>
    </location>
</feature>
<keyword evidence="3" id="KW-1185">Reference proteome</keyword>
<name>A0ABP3M265_SACER</name>
<evidence type="ECO:0000256" key="1">
    <source>
        <dbReference type="SAM" id="MobiDB-lite"/>
    </source>
</evidence>
<comment type="caution">
    <text evidence="2">The sequence shown here is derived from an EMBL/GenBank/DDBJ whole genome shotgun (WGS) entry which is preliminary data.</text>
</comment>
<proteinExistence type="predicted"/>
<dbReference type="Proteomes" id="UP001500729">
    <property type="component" value="Unassembled WGS sequence"/>
</dbReference>
<feature type="compositionally biased region" description="Low complexity" evidence="1">
    <location>
        <begin position="49"/>
        <end position="62"/>
    </location>
</feature>
<sequence>MDRRAFRLRAPQGDRPGADLVVDKVLRGGSYLCHESYCNRYGSPPARTTLPTAPAATPVSAVPAPPERLGSTT</sequence>
<protein>
    <submittedName>
        <fullName evidence="2">Uncharacterized protein</fullName>
    </submittedName>
</protein>
<accession>A0ABP3M265</accession>
<reference evidence="3" key="1">
    <citation type="journal article" date="2019" name="Int. J. Syst. Evol. Microbiol.">
        <title>The Global Catalogue of Microorganisms (GCM) 10K type strain sequencing project: providing services to taxonomists for standard genome sequencing and annotation.</title>
        <authorList>
            <consortium name="The Broad Institute Genomics Platform"/>
            <consortium name="The Broad Institute Genome Sequencing Center for Infectious Disease"/>
            <person name="Wu L."/>
            <person name="Ma J."/>
        </authorList>
    </citation>
    <scope>NUCLEOTIDE SEQUENCE [LARGE SCALE GENOMIC DNA]</scope>
    <source>
        <strain evidence="3">JCM 10303</strain>
    </source>
</reference>
<dbReference type="EMBL" id="BAAAGS010000003">
    <property type="protein sequence ID" value="GAA0510513.1"/>
    <property type="molecule type" value="Genomic_DNA"/>
</dbReference>
<evidence type="ECO:0000313" key="2">
    <source>
        <dbReference type="EMBL" id="GAA0510513.1"/>
    </source>
</evidence>
<evidence type="ECO:0000313" key="3">
    <source>
        <dbReference type="Proteomes" id="UP001500729"/>
    </source>
</evidence>